<gene>
    <name evidence="1" type="ORF">YOLOSWAG_266</name>
</gene>
<dbReference type="Proteomes" id="UP000221250">
    <property type="component" value="Segment"/>
</dbReference>
<organism evidence="1 2">
    <name type="scientific">Erwinia phage vB_EamM_Yoloswag</name>
    <dbReference type="NCBI Taxonomy" id="1958956"/>
    <lineage>
        <taxon>Viruses</taxon>
        <taxon>Duplodnaviria</taxon>
        <taxon>Heunggongvirae</taxon>
        <taxon>Uroviricota</taxon>
        <taxon>Caudoviricetes</taxon>
        <taxon>Yoloswagvirus</taxon>
        <taxon>Yoloswagvirus yoloswag</taxon>
    </lineage>
</organism>
<sequence length="121" mass="14708">MARLFTAKHRQQFMREPDDLHYHGETSERIYIEGMAVLADLHYIQKVLSYRSSTMSVKNSRKRLREIRDNLYDPRSTRRLVAVYKELEGRLRALKRHYLFQHEALHNPKQLSNIGWWKQWP</sequence>
<protein>
    <submittedName>
        <fullName evidence="1">Uncharacterized protein</fullName>
    </submittedName>
</protein>
<dbReference type="EMBL" id="KY448244">
    <property type="protein sequence ID" value="AQT28739.1"/>
    <property type="molecule type" value="Genomic_DNA"/>
</dbReference>
<evidence type="ECO:0000313" key="1">
    <source>
        <dbReference type="EMBL" id="AQT28739.1"/>
    </source>
</evidence>
<keyword evidence="2" id="KW-1185">Reference proteome</keyword>
<evidence type="ECO:0000313" key="2">
    <source>
        <dbReference type="Proteomes" id="UP000221250"/>
    </source>
</evidence>
<proteinExistence type="predicted"/>
<reference evidence="1 2" key="1">
    <citation type="submission" date="2017-01" db="EMBL/GenBank/DDBJ databases">
        <authorList>
            <person name="Mah S.A."/>
            <person name="Swanson W.J."/>
            <person name="Moy G.W."/>
            <person name="Vacquier V.D."/>
        </authorList>
    </citation>
    <scope>NUCLEOTIDE SEQUENCE [LARGE SCALE GENOMIC DNA]</scope>
</reference>
<name>A0A1S6L3K7_9CAUD</name>
<accession>A0A1S6L3K7</accession>